<dbReference type="InterPro" id="IPR051052">
    <property type="entry name" value="Diverse_substrate_MTase"/>
</dbReference>
<dbReference type="Gene3D" id="3.40.50.150">
    <property type="entry name" value="Vaccinia Virus protein VP39"/>
    <property type="match status" value="1"/>
</dbReference>
<dbReference type="EMBL" id="BJNV01000025">
    <property type="protein sequence ID" value="GEC95691.1"/>
    <property type="molecule type" value="Genomic_DNA"/>
</dbReference>
<comment type="caution">
    <text evidence="6">The sequence shown here is derived from an EMBL/GenBank/DDBJ whole genome shotgun (WGS) entry which is preliminary data.</text>
</comment>
<keyword evidence="7" id="KW-1185">Reference proteome</keyword>
<keyword evidence="2" id="KW-0489">Methyltransferase</keyword>
<feature type="compositionally biased region" description="Low complexity" evidence="4">
    <location>
        <begin position="71"/>
        <end position="84"/>
    </location>
</feature>
<dbReference type="SUPFAM" id="SSF53335">
    <property type="entry name" value="S-adenosyl-L-methionine-dependent methyltransferases"/>
    <property type="match status" value="1"/>
</dbReference>
<evidence type="ECO:0000313" key="6">
    <source>
        <dbReference type="EMBL" id="GEC95691.1"/>
    </source>
</evidence>
<dbReference type="Pfam" id="PF08241">
    <property type="entry name" value="Methyltransf_11"/>
    <property type="match status" value="1"/>
</dbReference>
<feature type="region of interest" description="Disordered" evidence="4">
    <location>
        <begin position="44"/>
        <end position="92"/>
    </location>
</feature>
<dbReference type="RefSeq" id="WP_218028688.1">
    <property type="nucleotide sequence ID" value="NZ_BJNV01000025.1"/>
</dbReference>
<gene>
    <name evidence="6" type="ORF">ZRA01_17640</name>
</gene>
<organism evidence="6 7">
    <name type="scientific">Zoogloea ramigera</name>
    <dbReference type="NCBI Taxonomy" id="350"/>
    <lineage>
        <taxon>Bacteria</taxon>
        <taxon>Pseudomonadati</taxon>
        <taxon>Pseudomonadota</taxon>
        <taxon>Betaproteobacteria</taxon>
        <taxon>Rhodocyclales</taxon>
        <taxon>Zoogloeaceae</taxon>
        <taxon>Zoogloea</taxon>
    </lineage>
</organism>
<dbReference type="GO" id="GO:0008757">
    <property type="term" value="F:S-adenosylmethionine-dependent methyltransferase activity"/>
    <property type="evidence" value="ECO:0007669"/>
    <property type="project" value="InterPro"/>
</dbReference>
<proteinExistence type="inferred from homology"/>
<feature type="region of interest" description="Disordered" evidence="4">
    <location>
        <begin position="156"/>
        <end position="196"/>
    </location>
</feature>
<dbReference type="InterPro" id="IPR029063">
    <property type="entry name" value="SAM-dependent_MTases_sf"/>
</dbReference>
<feature type="domain" description="Methyltransferase type 11" evidence="5">
    <location>
        <begin position="81"/>
        <end position="141"/>
    </location>
</feature>
<evidence type="ECO:0000313" key="7">
    <source>
        <dbReference type="Proteomes" id="UP000318422"/>
    </source>
</evidence>
<dbReference type="GO" id="GO:0032259">
    <property type="term" value="P:methylation"/>
    <property type="evidence" value="ECO:0007669"/>
    <property type="project" value="UniProtKB-KW"/>
</dbReference>
<evidence type="ECO:0000256" key="1">
    <source>
        <dbReference type="ARBA" id="ARBA00008361"/>
    </source>
</evidence>
<sequence>MDVEARKVDIEAPKVNVHLPRVDLEARRVDVEVRKVDVDPLNLAPPGAVGEVLPGPQPDTASHRFSRRSSVRSSASTPASTRSQTPPPGERVTCGCAPAEQLHLADGSASLITVAQAAHWFDLPAFYREVRRVGAPGGVVALISYGVLNLEPARDERFRPESGPPAGDVAGYACPDAPSASSHPRTSAAGSGRANR</sequence>
<evidence type="ECO:0000256" key="2">
    <source>
        <dbReference type="ARBA" id="ARBA00022603"/>
    </source>
</evidence>
<dbReference type="PANTHER" id="PTHR44942">
    <property type="entry name" value="METHYLTRANSF_11 DOMAIN-CONTAINING PROTEIN"/>
    <property type="match status" value="1"/>
</dbReference>
<reference evidence="6 7" key="1">
    <citation type="submission" date="2019-06" db="EMBL/GenBank/DDBJ databases">
        <title>Whole genome shotgun sequence of Zoogloea ramigera NBRC 15342.</title>
        <authorList>
            <person name="Hosoyama A."/>
            <person name="Uohara A."/>
            <person name="Ohji S."/>
            <person name="Ichikawa N."/>
        </authorList>
    </citation>
    <scope>NUCLEOTIDE SEQUENCE [LARGE SCALE GENOMIC DNA]</scope>
    <source>
        <strain evidence="6 7">NBRC 15342</strain>
    </source>
</reference>
<evidence type="ECO:0000256" key="3">
    <source>
        <dbReference type="ARBA" id="ARBA00022679"/>
    </source>
</evidence>
<evidence type="ECO:0000256" key="4">
    <source>
        <dbReference type="SAM" id="MobiDB-lite"/>
    </source>
</evidence>
<keyword evidence="3" id="KW-0808">Transferase</keyword>
<comment type="similarity">
    <text evidence="1">Belongs to the methyltransferase superfamily.</text>
</comment>
<dbReference type="Proteomes" id="UP000318422">
    <property type="component" value="Unassembled WGS sequence"/>
</dbReference>
<dbReference type="PANTHER" id="PTHR44942:SF4">
    <property type="entry name" value="METHYLTRANSFERASE TYPE 11 DOMAIN-CONTAINING PROTEIN"/>
    <property type="match status" value="1"/>
</dbReference>
<evidence type="ECO:0000259" key="5">
    <source>
        <dbReference type="Pfam" id="PF08241"/>
    </source>
</evidence>
<dbReference type="InterPro" id="IPR013216">
    <property type="entry name" value="Methyltransf_11"/>
</dbReference>
<protein>
    <recommendedName>
        <fullName evidence="5">Methyltransferase type 11 domain-containing protein</fullName>
    </recommendedName>
</protein>
<dbReference type="AlphaFoldDB" id="A0A4Y4CS00"/>
<accession>A0A4Y4CS00</accession>
<name>A0A4Y4CS00_ZOORA</name>
<feature type="compositionally biased region" description="Polar residues" evidence="4">
    <location>
        <begin position="179"/>
        <end position="189"/>
    </location>
</feature>